<evidence type="ECO:0000313" key="3">
    <source>
        <dbReference type="Proteomes" id="UP000092651"/>
    </source>
</evidence>
<dbReference type="PROSITE" id="PS51186">
    <property type="entry name" value="GNAT"/>
    <property type="match status" value="1"/>
</dbReference>
<evidence type="ECO:0000259" key="1">
    <source>
        <dbReference type="PROSITE" id="PS51186"/>
    </source>
</evidence>
<proteinExistence type="predicted"/>
<dbReference type="AlphaFoldDB" id="A0A1B8ZZV9"/>
<keyword evidence="3" id="KW-1185">Reference proteome</keyword>
<dbReference type="Pfam" id="PF00583">
    <property type="entry name" value="Acetyltransf_1"/>
    <property type="match status" value="1"/>
</dbReference>
<evidence type="ECO:0000313" key="2">
    <source>
        <dbReference type="EMBL" id="OCA77110.1"/>
    </source>
</evidence>
<dbReference type="SUPFAM" id="SSF55729">
    <property type="entry name" value="Acyl-CoA N-acyltransferases (Nat)"/>
    <property type="match status" value="1"/>
</dbReference>
<protein>
    <recommendedName>
        <fullName evidence="1">N-acetyltransferase domain-containing protein</fullName>
    </recommendedName>
</protein>
<reference evidence="2 3" key="1">
    <citation type="submission" date="2016-07" db="EMBL/GenBank/DDBJ databases">
        <authorList>
            <person name="Jeong J.-J."/>
            <person name="Kim D.W."/>
            <person name="Sang M.K."/>
            <person name="Choi I.-G."/>
            <person name="Kim K.D."/>
        </authorList>
    </citation>
    <scope>NUCLEOTIDE SEQUENCE [LARGE SCALE GENOMIC DNA]</scope>
    <source>
        <strain evidence="2 3">UTM-3</strain>
    </source>
</reference>
<accession>A0A1B8ZZV9</accession>
<feature type="domain" description="N-acetyltransferase" evidence="1">
    <location>
        <begin position="8"/>
        <end position="140"/>
    </location>
</feature>
<dbReference type="Gene3D" id="3.40.630.30">
    <property type="match status" value="1"/>
</dbReference>
<dbReference type="Proteomes" id="UP000092651">
    <property type="component" value="Unassembled WGS sequence"/>
</dbReference>
<dbReference type="EMBL" id="MAYH01000001">
    <property type="protein sequence ID" value="OCA77110.1"/>
    <property type="molecule type" value="Genomic_DNA"/>
</dbReference>
<dbReference type="InterPro" id="IPR016181">
    <property type="entry name" value="Acyl_CoA_acyltransferase"/>
</dbReference>
<dbReference type="RefSeq" id="WP_065392864.1">
    <property type="nucleotide sequence ID" value="NZ_MAYH01000001.1"/>
</dbReference>
<dbReference type="InterPro" id="IPR000182">
    <property type="entry name" value="GNAT_dom"/>
</dbReference>
<comment type="caution">
    <text evidence="2">The sequence shown here is derived from an EMBL/GenBank/DDBJ whole genome shotgun (WGS) entry which is preliminary data.</text>
</comment>
<name>A0A1B8ZZV9_9FLAO</name>
<dbReference type="CDD" id="cd04301">
    <property type="entry name" value="NAT_SF"/>
    <property type="match status" value="1"/>
</dbReference>
<organism evidence="2 3">
    <name type="scientific">Chryseobacterium artocarpi</name>
    <dbReference type="NCBI Taxonomy" id="1414727"/>
    <lineage>
        <taxon>Bacteria</taxon>
        <taxon>Pseudomonadati</taxon>
        <taxon>Bacteroidota</taxon>
        <taxon>Flavobacteriia</taxon>
        <taxon>Flavobacteriales</taxon>
        <taxon>Weeksellaceae</taxon>
        <taxon>Chryseobacterium group</taxon>
        <taxon>Chryseobacterium</taxon>
    </lineage>
</organism>
<sequence>MDRHQLKINFKPSQKDLNEIFTWTTFPRNNWSEIEKCYNNNCVVVAYYKEKPIGFIAYKYASVCIYVSIAETLPEFKGKGVCKFIVSKIIERYRESIFKALYLRCAPAESQFAWEKMGFTYYPKRARENRNELYMFLVFGDVCQVQLLNENQSLPANVIEIWDRELPHEDIKAKWYVEFDVWDGTNSLIKPFIFFGNDKWQIKVNGEYYRYKDYNRKSSVHECFYIDTIR</sequence>
<dbReference type="GO" id="GO:0016747">
    <property type="term" value="F:acyltransferase activity, transferring groups other than amino-acyl groups"/>
    <property type="evidence" value="ECO:0007669"/>
    <property type="project" value="InterPro"/>
</dbReference>
<dbReference type="OrthoDB" id="9182386at2"/>
<gene>
    <name evidence="2" type="ORF">BBI01_01210</name>
</gene>